<name>A0ACB9EDV9_ARCLA</name>
<dbReference type="EMBL" id="CM042048">
    <property type="protein sequence ID" value="KAI3757139.1"/>
    <property type="molecule type" value="Genomic_DNA"/>
</dbReference>
<protein>
    <submittedName>
        <fullName evidence="1">Uncharacterized protein</fullName>
    </submittedName>
</protein>
<sequence length="99" mass="11403">MLGGISFHIIIRSHVLRCFDQYCQPESERVFGYPLGETILNRTMGPPPNVPDTFPNRIDSEHRTRPRCHVRSSIKPNLEFPLDRRNVALILQHGSPSLR</sequence>
<evidence type="ECO:0000313" key="1">
    <source>
        <dbReference type="EMBL" id="KAI3757139.1"/>
    </source>
</evidence>
<accession>A0ACB9EDV9</accession>
<keyword evidence="2" id="KW-1185">Reference proteome</keyword>
<organism evidence="1 2">
    <name type="scientific">Arctium lappa</name>
    <name type="common">Greater burdock</name>
    <name type="synonym">Lappa major</name>
    <dbReference type="NCBI Taxonomy" id="4217"/>
    <lineage>
        <taxon>Eukaryota</taxon>
        <taxon>Viridiplantae</taxon>
        <taxon>Streptophyta</taxon>
        <taxon>Embryophyta</taxon>
        <taxon>Tracheophyta</taxon>
        <taxon>Spermatophyta</taxon>
        <taxon>Magnoliopsida</taxon>
        <taxon>eudicotyledons</taxon>
        <taxon>Gunneridae</taxon>
        <taxon>Pentapetalae</taxon>
        <taxon>asterids</taxon>
        <taxon>campanulids</taxon>
        <taxon>Asterales</taxon>
        <taxon>Asteraceae</taxon>
        <taxon>Carduoideae</taxon>
        <taxon>Cardueae</taxon>
        <taxon>Arctiinae</taxon>
        <taxon>Arctium</taxon>
    </lineage>
</organism>
<gene>
    <name evidence="1" type="ORF">L6452_04673</name>
</gene>
<dbReference type="Proteomes" id="UP001055879">
    <property type="component" value="Linkage Group LG02"/>
</dbReference>
<evidence type="ECO:0000313" key="2">
    <source>
        <dbReference type="Proteomes" id="UP001055879"/>
    </source>
</evidence>
<reference evidence="1 2" key="2">
    <citation type="journal article" date="2022" name="Mol. Ecol. Resour.">
        <title>The genomes of chicory, endive, great burdock and yacon provide insights into Asteraceae paleo-polyploidization history and plant inulin production.</title>
        <authorList>
            <person name="Fan W."/>
            <person name="Wang S."/>
            <person name="Wang H."/>
            <person name="Wang A."/>
            <person name="Jiang F."/>
            <person name="Liu H."/>
            <person name="Zhao H."/>
            <person name="Xu D."/>
            <person name="Zhang Y."/>
        </authorList>
    </citation>
    <scope>NUCLEOTIDE SEQUENCE [LARGE SCALE GENOMIC DNA]</scope>
    <source>
        <strain evidence="2">cv. Niubang</strain>
    </source>
</reference>
<proteinExistence type="predicted"/>
<comment type="caution">
    <text evidence="1">The sequence shown here is derived from an EMBL/GenBank/DDBJ whole genome shotgun (WGS) entry which is preliminary data.</text>
</comment>
<reference evidence="2" key="1">
    <citation type="journal article" date="2022" name="Mol. Ecol. Resour.">
        <title>The genomes of chicory, endive, great burdock and yacon provide insights into Asteraceae palaeo-polyploidization history and plant inulin production.</title>
        <authorList>
            <person name="Fan W."/>
            <person name="Wang S."/>
            <person name="Wang H."/>
            <person name="Wang A."/>
            <person name="Jiang F."/>
            <person name="Liu H."/>
            <person name="Zhao H."/>
            <person name="Xu D."/>
            <person name="Zhang Y."/>
        </authorList>
    </citation>
    <scope>NUCLEOTIDE SEQUENCE [LARGE SCALE GENOMIC DNA]</scope>
    <source>
        <strain evidence="2">cv. Niubang</strain>
    </source>
</reference>